<gene>
    <name evidence="1" type="ORF">SteCoe_16728</name>
</gene>
<evidence type="ECO:0000313" key="2">
    <source>
        <dbReference type="Proteomes" id="UP000187209"/>
    </source>
</evidence>
<proteinExistence type="predicted"/>
<evidence type="ECO:0000313" key="1">
    <source>
        <dbReference type="EMBL" id="OMJ82562.1"/>
    </source>
</evidence>
<dbReference type="AlphaFoldDB" id="A0A1R2C0M3"/>
<protein>
    <submittedName>
        <fullName evidence="1">Uncharacterized protein</fullName>
    </submittedName>
</protein>
<dbReference type="Proteomes" id="UP000187209">
    <property type="component" value="Unassembled WGS sequence"/>
</dbReference>
<reference evidence="1 2" key="1">
    <citation type="submission" date="2016-11" db="EMBL/GenBank/DDBJ databases">
        <title>The macronuclear genome of Stentor coeruleus: a giant cell with tiny introns.</title>
        <authorList>
            <person name="Slabodnick M."/>
            <person name="Ruby J.G."/>
            <person name="Reiff S.B."/>
            <person name="Swart E.C."/>
            <person name="Gosai S."/>
            <person name="Prabakaran S."/>
            <person name="Witkowska E."/>
            <person name="Larue G.E."/>
            <person name="Fisher S."/>
            <person name="Freeman R.M."/>
            <person name="Gunawardena J."/>
            <person name="Chu W."/>
            <person name="Stover N.A."/>
            <person name="Gregory B.D."/>
            <person name="Nowacki M."/>
            <person name="Derisi J."/>
            <person name="Roy S.W."/>
            <person name="Marshall W.F."/>
            <person name="Sood P."/>
        </authorList>
    </citation>
    <scope>NUCLEOTIDE SEQUENCE [LARGE SCALE GENOMIC DNA]</scope>
    <source>
        <strain evidence="1">WM001</strain>
    </source>
</reference>
<dbReference type="InterPro" id="IPR036770">
    <property type="entry name" value="Ankyrin_rpt-contain_sf"/>
</dbReference>
<sequence>MGCWKSKQKMIDKDDMNILIKRMIDQSQKSNFSEFMRKNPELKIDEEFLFSKTLKLNPLGYALFIGRVDMFKYIYTSLEAHIAKMEDLFNKQGYRSIDILCIQGHVAMLKFYLPVYISLIMEKPLIETSECDDTLFLESNPSRFVNENYEYTPIQHACISCHFGVIQYIVEYFKNKPTPFIFDINYQDDIEGQNCALISCKLGVFKLMKFLHEHCKANFHVKNKKDENAILILSAASNKIQSYDYYICMKYLLEIIKVDPTYKYEEIVLVLNNYKLLELYYKALAPYNIFPNKEQLERMNHIRVFSITESYTSEPYDQDENSWISSIKHENSTPNHFSLFSM</sequence>
<accession>A0A1R2C0M3</accession>
<dbReference type="EMBL" id="MPUH01000336">
    <property type="protein sequence ID" value="OMJ82562.1"/>
    <property type="molecule type" value="Genomic_DNA"/>
</dbReference>
<keyword evidence="2" id="KW-1185">Reference proteome</keyword>
<dbReference type="SUPFAM" id="SSF48403">
    <property type="entry name" value="Ankyrin repeat"/>
    <property type="match status" value="1"/>
</dbReference>
<organism evidence="1 2">
    <name type="scientific">Stentor coeruleus</name>
    <dbReference type="NCBI Taxonomy" id="5963"/>
    <lineage>
        <taxon>Eukaryota</taxon>
        <taxon>Sar</taxon>
        <taxon>Alveolata</taxon>
        <taxon>Ciliophora</taxon>
        <taxon>Postciliodesmatophora</taxon>
        <taxon>Heterotrichea</taxon>
        <taxon>Heterotrichida</taxon>
        <taxon>Stentoridae</taxon>
        <taxon>Stentor</taxon>
    </lineage>
</organism>
<name>A0A1R2C0M3_9CILI</name>
<comment type="caution">
    <text evidence="1">The sequence shown here is derived from an EMBL/GenBank/DDBJ whole genome shotgun (WGS) entry which is preliminary data.</text>
</comment>
<dbReference type="Gene3D" id="1.25.40.20">
    <property type="entry name" value="Ankyrin repeat-containing domain"/>
    <property type="match status" value="1"/>
</dbReference>